<dbReference type="AlphaFoldDB" id="A0A0A9EDG9"/>
<sequence>MVISVFSMSLPRWLPPAMTL</sequence>
<protein>
    <submittedName>
        <fullName evidence="1">Uncharacterized protein</fullName>
    </submittedName>
</protein>
<reference evidence="1" key="1">
    <citation type="submission" date="2014-09" db="EMBL/GenBank/DDBJ databases">
        <authorList>
            <person name="Magalhaes I.L.F."/>
            <person name="Oliveira U."/>
            <person name="Santos F.R."/>
            <person name="Vidigal T.H.D.A."/>
            <person name="Brescovit A.D."/>
            <person name="Santos A.J."/>
        </authorList>
    </citation>
    <scope>NUCLEOTIDE SEQUENCE</scope>
    <source>
        <tissue evidence="1">Shoot tissue taken approximately 20 cm above the soil surface</tissue>
    </source>
</reference>
<name>A0A0A9EDG9_ARUDO</name>
<dbReference type="EMBL" id="GBRH01199081">
    <property type="protein sequence ID" value="JAD98814.1"/>
    <property type="molecule type" value="Transcribed_RNA"/>
</dbReference>
<reference evidence="1" key="2">
    <citation type="journal article" date="2015" name="Data Brief">
        <title>Shoot transcriptome of the giant reed, Arundo donax.</title>
        <authorList>
            <person name="Barrero R.A."/>
            <person name="Guerrero F.D."/>
            <person name="Moolhuijzen P."/>
            <person name="Goolsby J.A."/>
            <person name="Tidwell J."/>
            <person name="Bellgard S.E."/>
            <person name="Bellgard M.I."/>
        </authorList>
    </citation>
    <scope>NUCLEOTIDE SEQUENCE</scope>
    <source>
        <tissue evidence="1">Shoot tissue taken approximately 20 cm above the soil surface</tissue>
    </source>
</reference>
<proteinExistence type="predicted"/>
<organism evidence="1">
    <name type="scientific">Arundo donax</name>
    <name type="common">Giant reed</name>
    <name type="synonym">Donax arundinaceus</name>
    <dbReference type="NCBI Taxonomy" id="35708"/>
    <lineage>
        <taxon>Eukaryota</taxon>
        <taxon>Viridiplantae</taxon>
        <taxon>Streptophyta</taxon>
        <taxon>Embryophyta</taxon>
        <taxon>Tracheophyta</taxon>
        <taxon>Spermatophyta</taxon>
        <taxon>Magnoliopsida</taxon>
        <taxon>Liliopsida</taxon>
        <taxon>Poales</taxon>
        <taxon>Poaceae</taxon>
        <taxon>PACMAD clade</taxon>
        <taxon>Arundinoideae</taxon>
        <taxon>Arundineae</taxon>
        <taxon>Arundo</taxon>
    </lineage>
</organism>
<evidence type="ECO:0000313" key="1">
    <source>
        <dbReference type="EMBL" id="JAD98814.1"/>
    </source>
</evidence>
<accession>A0A0A9EDG9</accession>